<dbReference type="Gene3D" id="3.40.50.2300">
    <property type="match status" value="1"/>
</dbReference>
<dbReference type="SUPFAM" id="SSF52172">
    <property type="entry name" value="CheY-like"/>
    <property type="match status" value="1"/>
</dbReference>
<dbReference type="InterPro" id="IPR016032">
    <property type="entry name" value="Sig_transdc_resp-reg_C-effctor"/>
</dbReference>
<dbReference type="Gene3D" id="1.10.10.10">
    <property type="entry name" value="Winged helix-like DNA-binding domain superfamily/Winged helix DNA-binding domain"/>
    <property type="match status" value="1"/>
</dbReference>
<feature type="DNA-binding region" description="OmpR/PhoB-type" evidence="3">
    <location>
        <begin position="150"/>
        <end position="249"/>
    </location>
</feature>
<dbReference type="PANTHER" id="PTHR48111:SF6">
    <property type="entry name" value="TRANSCRIPTIONAL REGULATORY PROTEIN CREB"/>
    <property type="match status" value="1"/>
</dbReference>
<organism evidence="6 7">
    <name type="scientific">Leptospira alstonii serovar Sichuan str. 79601</name>
    <dbReference type="NCBI Taxonomy" id="1218565"/>
    <lineage>
        <taxon>Bacteria</taxon>
        <taxon>Pseudomonadati</taxon>
        <taxon>Spirochaetota</taxon>
        <taxon>Spirochaetia</taxon>
        <taxon>Leptospirales</taxon>
        <taxon>Leptospiraceae</taxon>
        <taxon>Leptospira</taxon>
    </lineage>
</organism>
<dbReference type="InterPro" id="IPR001789">
    <property type="entry name" value="Sig_transdc_resp-reg_receiver"/>
</dbReference>
<evidence type="ECO:0000313" key="6">
    <source>
        <dbReference type="EMBL" id="EMJ96099.1"/>
    </source>
</evidence>
<dbReference type="AlphaFoldDB" id="M6CWM8"/>
<dbReference type="FunFam" id="1.10.10.10:FF:000566">
    <property type="entry name" value="Response regulator receiver domain protein"/>
    <property type="match status" value="1"/>
</dbReference>
<comment type="caution">
    <text evidence="6">The sequence shown here is derived from an EMBL/GenBank/DDBJ whole genome shotgun (WGS) entry which is preliminary data.</text>
</comment>
<dbReference type="Gene3D" id="6.10.250.690">
    <property type="match status" value="1"/>
</dbReference>
<dbReference type="SMART" id="SM00862">
    <property type="entry name" value="Trans_reg_C"/>
    <property type="match status" value="1"/>
</dbReference>
<evidence type="ECO:0000259" key="5">
    <source>
        <dbReference type="PROSITE" id="PS51755"/>
    </source>
</evidence>
<evidence type="ECO:0000259" key="4">
    <source>
        <dbReference type="PROSITE" id="PS50110"/>
    </source>
</evidence>
<dbReference type="PROSITE" id="PS50110">
    <property type="entry name" value="RESPONSE_REGULATORY"/>
    <property type="match status" value="1"/>
</dbReference>
<feature type="modified residue" description="4-aspartylphosphate" evidence="2">
    <location>
        <position position="80"/>
    </location>
</feature>
<dbReference type="GO" id="GO:0032993">
    <property type="term" value="C:protein-DNA complex"/>
    <property type="evidence" value="ECO:0007669"/>
    <property type="project" value="TreeGrafter"/>
</dbReference>
<name>M6CWM8_9LEPT</name>
<accession>M6CWM8</accession>
<dbReference type="EMBL" id="ANIK01000028">
    <property type="protein sequence ID" value="EMJ96099.1"/>
    <property type="molecule type" value="Genomic_DNA"/>
</dbReference>
<keyword evidence="2" id="KW-0597">Phosphoprotein</keyword>
<dbReference type="Pfam" id="PF00072">
    <property type="entry name" value="Response_reg"/>
    <property type="match status" value="1"/>
</dbReference>
<dbReference type="GO" id="GO:0000156">
    <property type="term" value="F:phosphorelay response regulator activity"/>
    <property type="evidence" value="ECO:0007669"/>
    <property type="project" value="TreeGrafter"/>
</dbReference>
<dbReference type="InterPro" id="IPR011006">
    <property type="entry name" value="CheY-like_superfamily"/>
</dbReference>
<protein>
    <submittedName>
        <fullName evidence="6">Response regulator receiver domain protein</fullName>
    </submittedName>
</protein>
<evidence type="ECO:0000256" key="3">
    <source>
        <dbReference type="PROSITE-ProRule" id="PRU01091"/>
    </source>
</evidence>
<dbReference type="SUPFAM" id="SSF46894">
    <property type="entry name" value="C-terminal effector domain of the bipartite response regulators"/>
    <property type="match status" value="1"/>
</dbReference>
<dbReference type="PROSITE" id="PS51755">
    <property type="entry name" value="OMPR_PHOB"/>
    <property type="match status" value="1"/>
</dbReference>
<dbReference type="Pfam" id="PF00486">
    <property type="entry name" value="Trans_reg_C"/>
    <property type="match status" value="1"/>
</dbReference>
<feature type="domain" description="Response regulatory" evidence="4">
    <location>
        <begin position="32"/>
        <end position="144"/>
    </location>
</feature>
<dbReference type="GO" id="GO:0000976">
    <property type="term" value="F:transcription cis-regulatory region binding"/>
    <property type="evidence" value="ECO:0007669"/>
    <property type="project" value="TreeGrafter"/>
</dbReference>
<evidence type="ECO:0000256" key="2">
    <source>
        <dbReference type="PROSITE-ProRule" id="PRU00169"/>
    </source>
</evidence>
<dbReference type="SMART" id="SM00448">
    <property type="entry name" value="REC"/>
    <property type="match status" value="1"/>
</dbReference>
<evidence type="ECO:0000256" key="1">
    <source>
        <dbReference type="ARBA" id="ARBA00023125"/>
    </source>
</evidence>
<dbReference type="InterPro" id="IPR039420">
    <property type="entry name" value="WalR-like"/>
</dbReference>
<gene>
    <name evidence="6" type="ORF">LEP1GSC194_0398</name>
</gene>
<dbReference type="Proteomes" id="UP000011988">
    <property type="component" value="Unassembled WGS sequence"/>
</dbReference>
<dbReference type="PANTHER" id="PTHR48111">
    <property type="entry name" value="REGULATOR OF RPOS"/>
    <property type="match status" value="1"/>
</dbReference>
<dbReference type="GO" id="GO:0005829">
    <property type="term" value="C:cytosol"/>
    <property type="evidence" value="ECO:0007669"/>
    <property type="project" value="TreeGrafter"/>
</dbReference>
<sequence>MKKNPKSQNKRKYSFPKRKIRFSLYSMSLVRTILVTEDEPGIQETIRIVLESEGFRMLSAMTGAECLSLLKESPNLLVLDVGLPDQNGFEILKELRKKDSIPVILLTARESELDRVLGLELGADDYMVKPFSPRELVARIKAVLRRYGGNSEEKRTEFLTDEDRKIVYYYGKSLPLTPYEYKTLLLFLKRPGKIFTREEIMDMVWTEPEDSFDRAVDTVIKNIRSRLKEVRPDLDPIETRRGQGYGIKETL</sequence>
<dbReference type="InterPro" id="IPR001867">
    <property type="entry name" value="OmpR/PhoB-type_DNA-bd"/>
</dbReference>
<proteinExistence type="predicted"/>
<reference evidence="6 7" key="1">
    <citation type="submission" date="2013-01" db="EMBL/GenBank/DDBJ databases">
        <authorList>
            <person name="Harkins D.M."/>
            <person name="Durkin A.S."/>
            <person name="Brinkac L.M."/>
            <person name="Haft D.H."/>
            <person name="Selengut J.D."/>
            <person name="Sanka R."/>
            <person name="DePew J."/>
            <person name="Purushe J."/>
            <person name="Galloway R.L."/>
            <person name="Vinetz J.M."/>
            <person name="Sutton G.G."/>
            <person name="Nierman W.C."/>
            <person name="Fouts D.E."/>
        </authorList>
    </citation>
    <scope>NUCLEOTIDE SEQUENCE [LARGE SCALE GENOMIC DNA]</scope>
    <source>
        <strain evidence="6 7">79601</strain>
    </source>
</reference>
<evidence type="ECO:0000313" key="7">
    <source>
        <dbReference type="Proteomes" id="UP000011988"/>
    </source>
</evidence>
<dbReference type="InterPro" id="IPR036388">
    <property type="entry name" value="WH-like_DNA-bd_sf"/>
</dbReference>
<dbReference type="CDD" id="cd00383">
    <property type="entry name" value="trans_reg_C"/>
    <property type="match status" value="1"/>
</dbReference>
<dbReference type="FunFam" id="3.40.50.2300:FF:000256">
    <property type="entry name" value="Response regulator receiver domain protein"/>
    <property type="match status" value="1"/>
</dbReference>
<dbReference type="GO" id="GO:0006355">
    <property type="term" value="P:regulation of DNA-templated transcription"/>
    <property type="evidence" value="ECO:0007669"/>
    <property type="project" value="InterPro"/>
</dbReference>
<feature type="domain" description="OmpR/PhoB-type" evidence="5">
    <location>
        <begin position="150"/>
        <end position="249"/>
    </location>
</feature>
<dbReference type="PATRIC" id="fig|1218565.3.peg.1386"/>
<keyword evidence="1 3" id="KW-0238">DNA-binding</keyword>